<dbReference type="PANTHER" id="PTHR37310">
    <property type="entry name" value="CYTOPLASMIC PROTEIN-RELATED"/>
    <property type="match status" value="1"/>
</dbReference>
<evidence type="ECO:0000313" key="2">
    <source>
        <dbReference type="EMBL" id="AKJ29550.1"/>
    </source>
</evidence>
<gene>
    <name evidence="2" type="ORF">AAW51_2859</name>
</gene>
<dbReference type="InterPro" id="IPR044543">
    <property type="entry name" value="YHJQ-like"/>
</dbReference>
<organism evidence="2 3">
    <name type="scientific">Caldimonas brevitalea</name>
    <dbReference type="NCBI Taxonomy" id="413882"/>
    <lineage>
        <taxon>Bacteria</taxon>
        <taxon>Pseudomonadati</taxon>
        <taxon>Pseudomonadota</taxon>
        <taxon>Betaproteobacteria</taxon>
        <taxon>Burkholderiales</taxon>
        <taxon>Sphaerotilaceae</taxon>
        <taxon>Caldimonas</taxon>
    </lineage>
</organism>
<reference evidence="2 3" key="1">
    <citation type="submission" date="2015-05" db="EMBL/GenBank/DDBJ databases">
        <authorList>
            <person name="Tang B."/>
            <person name="Yu Y."/>
        </authorList>
    </citation>
    <scope>NUCLEOTIDE SEQUENCE [LARGE SCALE GENOMIC DNA]</scope>
    <source>
        <strain evidence="2 3">DSM 7029</strain>
    </source>
</reference>
<proteinExistence type="predicted"/>
<feature type="compositionally biased region" description="Basic and acidic residues" evidence="1">
    <location>
        <begin position="87"/>
        <end position="96"/>
    </location>
</feature>
<keyword evidence="3" id="KW-1185">Reference proteome</keyword>
<dbReference type="KEGG" id="pbh:AAW51_2859"/>
<dbReference type="Pfam" id="PF03860">
    <property type="entry name" value="Csp"/>
    <property type="match status" value="1"/>
</dbReference>
<dbReference type="PANTHER" id="PTHR37310:SF1">
    <property type="entry name" value="CYTOPLASMIC PROTEIN"/>
    <property type="match status" value="1"/>
</dbReference>
<sequence>MQQCLALGGDHVEQAHLSLLMNCADLCQATANFMLSASTLHSEVCALCAKVCGAAAQSCKQLGDLQDCEEACRRCGESCGHVAGTRSPHEHSDDRLPATGVLGGPPRQGSYG</sequence>
<evidence type="ECO:0000313" key="3">
    <source>
        <dbReference type="Proteomes" id="UP000035352"/>
    </source>
</evidence>
<protein>
    <submittedName>
        <fullName evidence="2">Ferredoxin</fullName>
    </submittedName>
</protein>
<feature type="region of interest" description="Disordered" evidence="1">
    <location>
        <begin position="81"/>
        <end position="112"/>
    </location>
</feature>
<dbReference type="AlphaFoldDB" id="A0A0G3BSM3"/>
<name>A0A0G3BSM3_9BURK</name>
<dbReference type="STRING" id="413882.AAW51_2859"/>
<dbReference type="Proteomes" id="UP000035352">
    <property type="component" value="Chromosome"/>
</dbReference>
<dbReference type="EMBL" id="CP011371">
    <property type="protein sequence ID" value="AKJ29550.1"/>
    <property type="molecule type" value="Genomic_DNA"/>
</dbReference>
<evidence type="ECO:0000256" key="1">
    <source>
        <dbReference type="SAM" id="MobiDB-lite"/>
    </source>
</evidence>
<dbReference type="RefSeq" id="WP_238947596.1">
    <property type="nucleotide sequence ID" value="NZ_CP011371.1"/>
</dbReference>
<dbReference type="CDD" id="cd08026">
    <property type="entry name" value="DUF326"/>
    <property type="match status" value="1"/>
</dbReference>
<accession>A0A0G3BSM3</accession>
<dbReference type="InterPro" id="IPR005560">
    <property type="entry name" value="Csp_YhjQ"/>
</dbReference>
<dbReference type="Gene3D" id="1.20.1270.360">
    <property type="match status" value="1"/>
</dbReference>